<dbReference type="OrthoDB" id="5246823at2759"/>
<evidence type="ECO:0000313" key="1">
    <source>
        <dbReference type="EMBL" id="CAH0715177.1"/>
    </source>
</evidence>
<organism evidence="1 2">
    <name type="scientific">Brenthis ino</name>
    <name type="common">lesser marbled fritillary</name>
    <dbReference type="NCBI Taxonomy" id="405034"/>
    <lineage>
        <taxon>Eukaryota</taxon>
        <taxon>Metazoa</taxon>
        <taxon>Ecdysozoa</taxon>
        <taxon>Arthropoda</taxon>
        <taxon>Hexapoda</taxon>
        <taxon>Insecta</taxon>
        <taxon>Pterygota</taxon>
        <taxon>Neoptera</taxon>
        <taxon>Endopterygota</taxon>
        <taxon>Lepidoptera</taxon>
        <taxon>Glossata</taxon>
        <taxon>Ditrysia</taxon>
        <taxon>Papilionoidea</taxon>
        <taxon>Nymphalidae</taxon>
        <taxon>Heliconiinae</taxon>
        <taxon>Argynnini</taxon>
        <taxon>Brenthis</taxon>
    </lineage>
</organism>
<keyword evidence="2" id="KW-1185">Reference proteome</keyword>
<evidence type="ECO:0000313" key="2">
    <source>
        <dbReference type="Proteomes" id="UP000838878"/>
    </source>
</evidence>
<feature type="non-terminal residue" evidence="1">
    <location>
        <position position="180"/>
    </location>
</feature>
<proteinExistence type="predicted"/>
<dbReference type="Proteomes" id="UP000838878">
    <property type="component" value="Chromosome 10"/>
</dbReference>
<sequence>MSVSARRHTNCSTCIWSVRSVLSCVDYSLLNIVVDDREDAKAFSNRHSLVVELCRSTGARNTLVTVSVIASDAVVTGEITPSGFFYSRGSLVFLTTAGTKLLYKTKVNVAPFAVKPRTRTFDALRVNELILLAPWLILPVVICLSQRLSHACLSASRIKAIPRMAQYISFGSLDLTQLLG</sequence>
<protein>
    <submittedName>
        <fullName evidence="1">Uncharacterized protein</fullName>
    </submittedName>
</protein>
<dbReference type="EMBL" id="OV170230">
    <property type="protein sequence ID" value="CAH0715177.1"/>
    <property type="molecule type" value="Genomic_DNA"/>
</dbReference>
<accession>A0A8J9U7H4</accession>
<gene>
    <name evidence="1" type="ORF">BINO364_LOCUS2147</name>
</gene>
<dbReference type="AlphaFoldDB" id="A0A8J9U7H4"/>
<reference evidence="1" key="1">
    <citation type="submission" date="2021-12" db="EMBL/GenBank/DDBJ databases">
        <authorList>
            <person name="Martin H S."/>
        </authorList>
    </citation>
    <scope>NUCLEOTIDE SEQUENCE</scope>
</reference>
<name>A0A8J9U7H4_9NEOP</name>